<keyword evidence="2" id="KW-0808">Transferase</keyword>
<evidence type="ECO:0000313" key="2">
    <source>
        <dbReference type="EMBL" id="RCV93884.1"/>
    </source>
</evidence>
<protein>
    <submittedName>
        <fullName evidence="2">Class I SAM-dependent methyltransferase</fullName>
    </submittedName>
</protein>
<dbReference type="InterPro" id="IPR029063">
    <property type="entry name" value="SAM-dependent_MTases_sf"/>
</dbReference>
<dbReference type="OrthoDB" id="9782445at2"/>
<dbReference type="RefSeq" id="WP_114485212.1">
    <property type="nucleotide sequence ID" value="NZ_CBCSHM010000001.1"/>
</dbReference>
<dbReference type="CDD" id="cd02440">
    <property type="entry name" value="AdoMet_MTases"/>
    <property type="match status" value="1"/>
</dbReference>
<gene>
    <name evidence="2" type="ORF">DU506_01625</name>
</gene>
<dbReference type="GO" id="GO:0032259">
    <property type="term" value="P:methylation"/>
    <property type="evidence" value="ECO:0007669"/>
    <property type="project" value="UniProtKB-KW"/>
</dbReference>
<evidence type="ECO:0000313" key="3">
    <source>
        <dbReference type="Proteomes" id="UP000253204"/>
    </source>
</evidence>
<accession>A0A368UA68</accession>
<sequence>MPTQDTTKRLGQYMTPAWAAEALVRAHLRHLDSDDFVVEPSCGIGRFLQAIPGHVPVTGIEIDPVLAQQPREITGREVICGDFRTIDLPHQPTAIVGNPPFSTSTIEQFLDRSHDLLTKDGRVAFVLPAYFFQNARRTVRYSEQWSLTQEMLPRNLFQGLQYPLVFATFTKDKKRLMVGFALYDELAYLQELPKETQDAMREGPATWGELVGEALARMGGEATLREIYNYVADRRPTANPAWREQVRKVCQQKAKRIGRGRYASQSPANTVRTGAA</sequence>
<keyword evidence="3" id="KW-1185">Reference proteome</keyword>
<organism evidence="2 3">
    <name type="scientific">Vreelandella rituensis</name>
    <dbReference type="NCBI Taxonomy" id="2282306"/>
    <lineage>
        <taxon>Bacteria</taxon>
        <taxon>Pseudomonadati</taxon>
        <taxon>Pseudomonadota</taxon>
        <taxon>Gammaproteobacteria</taxon>
        <taxon>Oceanospirillales</taxon>
        <taxon>Halomonadaceae</taxon>
        <taxon>Vreelandella</taxon>
    </lineage>
</organism>
<name>A0A368UA68_9GAMM</name>
<feature type="compositionally biased region" description="Polar residues" evidence="1">
    <location>
        <begin position="263"/>
        <end position="276"/>
    </location>
</feature>
<dbReference type="SUPFAM" id="SSF53335">
    <property type="entry name" value="S-adenosyl-L-methionine-dependent methyltransferases"/>
    <property type="match status" value="1"/>
</dbReference>
<feature type="region of interest" description="Disordered" evidence="1">
    <location>
        <begin position="257"/>
        <end position="276"/>
    </location>
</feature>
<dbReference type="GO" id="GO:0008168">
    <property type="term" value="F:methyltransferase activity"/>
    <property type="evidence" value="ECO:0007669"/>
    <property type="project" value="UniProtKB-KW"/>
</dbReference>
<comment type="caution">
    <text evidence="2">The sequence shown here is derived from an EMBL/GenBank/DDBJ whole genome shotgun (WGS) entry which is preliminary data.</text>
</comment>
<keyword evidence="2" id="KW-0489">Methyltransferase</keyword>
<reference evidence="2 3" key="1">
    <citation type="submission" date="2018-07" db="EMBL/GenBank/DDBJ databases">
        <title>Halomonas rutogse sp. nov., isolated from Lake TangqianCo on Tibetan Plateau.</title>
        <authorList>
            <person name="Lu H."/>
            <person name="Xing P."/>
            <person name="Wu Q."/>
        </authorList>
    </citation>
    <scope>NUCLEOTIDE SEQUENCE [LARGE SCALE GENOMIC DNA]</scope>
    <source>
        <strain evidence="2 3">TQ8S</strain>
    </source>
</reference>
<dbReference type="PRINTS" id="PR00507">
    <property type="entry name" value="N12N6MTFRASE"/>
</dbReference>
<proteinExistence type="predicted"/>
<dbReference type="EMBL" id="QPIJ01000001">
    <property type="protein sequence ID" value="RCV93884.1"/>
    <property type="molecule type" value="Genomic_DNA"/>
</dbReference>
<dbReference type="Proteomes" id="UP000253204">
    <property type="component" value="Unassembled WGS sequence"/>
</dbReference>
<evidence type="ECO:0000256" key="1">
    <source>
        <dbReference type="SAM" id="MobiDB-lite"/>
    </source>
</evidence>
<dbReference type="AlphaFoldDB" id="A0A368UA68"/>
<dbReference type="Gene3D" id="3.40.50.150">
    <property type="entry name" value="Vaccinia Virus protein VP39"/>
    <property type="match status" value="1"/>
</dbReference>